<keyword evidence="7" id="KW-1185">Reference proteome</keyword>
<feature type="compositionally biased region" description="Basic and acidic residues" evidence="4">
    <location>
        <begin position="534"/>
        <end position="544"/>
    </location>
</feature>
<protein>
    <recommendedName>
        <fullName evidence="5">SAM domain-containing protein</fullName>
    </recommendedName>
</protein>
<feature type="domain" description="SAM" evidence="5">
    <location>
        <begin position="595"/>
        <end position="659"/>
    </location>
</feature>
<accession>A0A1Y2BTL4</accession>
<dbReference type="InterPro" id="IPR050897">
    <property type="entry name" value="SMAUG/VTS1_RNA-bind"/>
</dbReference>
<feature type="compositionally biased region" description="Low complexity" evidence="4">
    <location>
        <begin position="287"/>
        <end position="309"/>
    </location>
</feature>
<feature type="compositionally biased region" description="Low complexity" evidence="4">
    <location>
        <begin position="546"/>
        <end position="555"/>
    </location>
</feature>
<evidence type="ECO:0000256" key="2">
    <source>
        <dbReference type="ARBA" id="ARBA00022490"/>
    </source>
</evidence>
<dbReference type="EMBL" id="MCOG01000138">
    <property type="protein sequence ID" value="ORY38091.1"/>
    <property type="molecule type" value="Genomic_DNA"/>
</dbReference>
<feature type="compositionally biased region" description="Basic and acidic residues" evidence="4">
    <location>
        <begin position="463"/>
        <end position="473"/>
    </location>
</feature>
<dbReference type="PANTHER" id="PTHR12515:SF5">
    <property type="entry name" value="PROTEIN SMAUG"/>
    <property type="match status" value="1"/>
</dbReference>
<evidence type="ECO:0000256" key="1">
    <source>
        <dbReference type="ARBA" id="ARBA00004496"/>
    </source>
</evidence>
<organism evidence="6 7">
    <name type="scientific">Neocallimastix californiae</name>
    <dbReference type="NCBI Taxonomy" id="1754190"/>
    <lineage>
        <taxon>Eukaryota</taxon>
        <taxon>Fungi</taxon>
        <taxon>Fungi incertae sedis</taxon>
        <taxon>Chytridiomycota</taxon>
        <taxon>Chytridiomycota incertae sedis</taxon>
        <taxon>Neocallimastigomycetes</taxon>
        <taxon>Neocallimastigales</taxon>
        <taxon>Neocallimastigaceae</taxon>
        <taxon>Neocallimastix</taxon>
    </lineage>
</organism>
<sequence length="669" mass="74247">MSFHQPYLENPLKMNSMNMPSTNMIRNVTNTRPTSDPSFLQNKPILLQQNNPYVKSMIYENRDNTYSDILNQKTMGSKSLYLNSTTNNTNNNSSAGNNYKSSEAEAIDKIFEDLSYYEKTLEEMANAQLDDDFKEEMAAIEQWFTVLSECERTTVLYSLIQNISELQVRFFLTLLQQKVKSNPLFNSIIKRPISDSIYSSTSTKHCSNTSSENSSMIHSSSTDTYYDDEDYQKNSFVDASKSSSSQFNCPLNMNEFNMAMNSLSNADFLNERTSSLARPTSKSHTSANATNHHQTTPAANNATPATAAAAVATSRKNSYMNTMMNDYSNVNVNVNVTSPNLNVLGNINNMNNMNNMNRYNVNDSVLLNGMSNATPSNPTTAMMNSQFLPITNNLPLLNQNTINSLMNPYNTNNSTTSALPVLSSNSTLGLGGSKDDIYTASTNQTSPRVSPIRPPKPSNANKTEGKEATEPKMETSTTTTATTTKTTVKNRPRNKSLTQILLTNMEVKEGSKNASILTDILNLSKEMNDMVNKNKERAKKEKMARSTTTTTTTTPPTSPKVKKSNGSEDGAESVVGSTANTVTPSREKGKIPDQIDLEMLEDIPVFLRSLRLHKYAPAFEGLNWKQMIRLDNDELLSRGVSALGARNKMLKVFDLIRAEAIKQNVSLEC</sequence>
<evidence type="ECO:0000256" key="4">
    <source>
        <dbReference type="SAM" id="MobiDB-lite"/>
    </source>
</evidence>
<comment type="caution">
    <text evidence="6">The sequence shown here is derived from an EMBL/GenBank/DDBJ whole genome shotgun (WGS) entry which is preliminary data.</text>
</comment>
<keyword evidence="2" id="KW-0963">Cytoplasm</keyword>
<feature type="compositionally biased region" description="Polar residues" evidence="4">
    <location>
        <begin position="439"/>
        <end position="448"/>
    </location>
</feature>
<feature type="region of interest" description="Disordered" evidence="4">
    <location>
        <begin position="433"/>
        <end position="497"/>
    </location>
</feature>
<reference evidence="6 7" key="1">
    <citation type="submission" date="2016-08" db="EMBL/GenBank/DDBJ databases">
        <title>A Parts List for Fungal Cellulosomes Revealed by Comparative Genomics.</title>
        <authorList>
            <consortium name="DOE Joint Genome Institute"/>
            <person name="Haitjema C.H."/>
            <person name="Gilmore S.P."/>
            <person name="Henske J.K."/>
            <person name="Solomon K.V."/>
            <person name="De Groot R."/>
            <person name="Kuo A."/>
            <person name="Mondo S.J."/>
            <person name="Salamov A.A."/>
            <person name="Labutti K."/>
            <person name="Zhao Z."/>
            <person name="Chiniquy J."/>
            <person name="Barry K."/>
            <person name="Brewer H.M."/>
            <person name="Purvine S.O."/>
            <person name="Wright A.T."/>
            <person name="Boxma B."/>
            <person name="Van Alen T."/>
            <person name="Hackstein J.H."/>
            <person name="Baker S.E."/>
            <person name="Grigoriev I.V."/>
            <person name="O'Malley M.A."/>
        </authorList>
    </citation>
    <scope>NUCLEOTIDE SEQUENCE [LARGE SCALE GENOMIC DNA]</scope>
    <source>
        <strain evidence="6 7">G1</strain>
    </source>
</reference>
<keyword evidence="3" id="KW-0694">RNA-binding</keyword>
<feature type="compositionally biased region" description="Low complexity" evidence="4">
    <location>
        <begin position="475"/>
        <end position="487"/>
    </location>
</feature>
<dbReference type="Gene3D" id="1.10.150.50">
    <property type="entry name" value="Transcription Factor, Ets-1"/>
    <property type="match status" value="1"/>
</dbReference>
<dbReference type="OrthoDB" id="2155283at2759"/>
<feature type="compositionally biased region" description="Low complexity" evidence="4">
    <location>
        <begin position="207"/>
        <end position="224"/>
    </location>
</feature>
<dbReference type="SUPFAM" id="SSF47769">
    <property type="entry name" value="SAM/Pointed domain"/>
    <property type="match status" value="1"/>
</dbReference>
<evidence type="ECO:0000313" key="6">
    <source>
        <dbReference type="EMBL" id="ORY38091.1"/>
    </source>
</evidence>
<evidence type="ECO:0000256" key="3">
    <source>
        <dbReference type="ARBA" id="ARBA00022884"/>
    </source>
</evidence>
<dbReference type="PANTHER" id="PTHR12515">
    <property type="entry name" value="STERILE ALPHA MOTIF DOMAIN CONTAINING PROTEIN 4-RELATED"/>
    <property type="match status" value="1"/>
</dbReference>
<dbReference type="InterPro" id="IPR013761">
    <property type="entry name" value="SAM/pointed_sf"/>
</dbReference>
<dbReference type="Pfam" id="PF07647">
    <property type="entry name" value="SAM_2"/>
    <property type="match status" value="1"/>
</dbReference>
<dbReference type="SMART" id="SM00454">
    <property type="entry name" value="SAM"/>
    <property type="match status" value="1"/>
</dbReference>
<name>A0A1Y2BTL4_9FUNG</name>
<evidence type="ECO:0000259" key="5">
    <source>
        <dbReference type="SMART" id="SM00454"/>
    </source>
</evidence>
<feature type="region of interest" description="Disordered" evidence="4">
    <location>
        <begin position="199"/>
        <end position="224"/>
    </location>
</feature>
<dbReference type="InterPro" id="IPR057327">
    <property type="entry name" value="Vts1_dom"/>
</dbReference>
<feature type="compositionally biased region" description="Polar residues" evidence="4">
    <location>
        <begin position="575"/>
        <end position="584"/>
    </location>
</feature>
<dbReference type="AlphaFoldDB" id="A0A1Y2BTL4"/>
<feature type="compositionally biased region" description="Polar residues" evidence="4">
    <location>
        <begin position="274"/>
        <end position="286"/>
    </location>
</feature>
<dbReference type="Pfam" id="PF25479">
    <property type="entry name" value="Vts1"/>
    <property type="match status" value="1"/>
</dbReference>
<dbReference type="GO" id="GO:0003729">
    <property type="term" value="F:mRNA binding"/>
    <property type="evidence" value="ECO:0007669"/>
    <property type="project" value="TreeGrafter"/>
</dbReference>
<comment type="subcellular location">
    <subcellularLocation>
        <location evidence="1">Cytoplasm</location>
    </subcellularLocation>
</comment>
<proteinExistence type="predicted"/>
<dbReference type="GO" id="GO:0000289">
    <property type="term" value="P:nuclear-transcribed mRNA poly(A) tail shortening"/>
    <property type="evidence" value="ECO:0007669"/>
    <property type="project" value="TreeGrafter"/>
</dbReference>
<gene>
    <name evidence="6" type="ORF">LY90DRAFT_511002</name>
</gene>
<dbReference type="GO" id="GO:0000932">
    <property type="term" value="C:P-body"/>
    <property type="evidence" value="ECO:0007669"/>
    <property type="project" value="TreeGrafter"/>
</dbReference>
<dbReference type="InterPro" id="IPR001660">
    <property type="entry name" value="SAM"/>
</dbReference>
<evidence type="ECO:0000313" key="7">
    <source>
        <dbReference type="Proteomes" id="UP000193920"/>
    </source>
</evidence>
<dbReference type="Proteomes" id="UP000193920">
    <property type="component" value="Unassembled WGS sequence"/>
</dbReference>
<feature type="region of interest" description="Disordered" evidence="4">
    <location>
        <begin position="534"/>
        <end position="590"/>
    </location>
</feature>
<feature type="region of interest" description="Disordered" evidence="4">
    <location>
        <begin position="274"/>
        <end position="309"/>
    </location>
</feature>